<keyword evidence="3 6" id="KW-0489">Methyltransferase</keyword>
<sequence length="290" mass="32521">MQNLEFSGYHQPVLAAAVLDALQPKAGGLYLDATVGGGGHTALLLSAAPTCRVVAIDQDPMALAAAQEFLRPFGDRVQFWQGNFADFRVTEPMFDGILADLGVSSAQLDRGDRGFSFRFDAPLDMRMNPNQSLTAATVINHYSEQDLADIFYEYGEERFSRRIARHIVARRPLHTTQELAQLVARTLKSSPRQRIHPATRVFQALRIYVNRELEVLDQFLALSPRWLVPQGRLAIISFHSLEDRRVKQAWRQTPLLTALNRKPIVADDTEVASNPRSRSAKLRIAARTFA</sequence>
<dbReference type="InterPro" id="IPR023397">
    <property type="entry name" value="SAM-dep_MeTrfase_MraW_recog"/>
</dbReference>
<dbReference type="FunFam" id="1.10.150.170:FF:000003">
    <property type="entry name" value="Ribosomal RNA small subunit methyltransferase H"/>
    <property type="match status" value="1"/>
</dbReference>
<dbReference type="Gene3D" id="1.10.150.170">
    <property type="entry name" value="Putative methyltransferase TM0872, insert domain"/>
    <property type="match status" value="1"/>
</dbReference>
<dbReference type="HAMAP" id="MF_01007">
    <property type="entry name" value="16SrRNA_methyltr_H"/>
    <property type="match status" value="1"/>
</dbReference>
<dbReference type="SUPFAM" id="SSF53335">
    <property type="entry name" value="S-adenosyl-L-methionine-dependent methyltransferases"/>
    <property type="match status" value="1"/>
</dbReference>
<proteinExistence type="inferred from homology"/>
<dbReference type="NCBIfam" id="TIGR00006">
    <property type="entry name" value="16S rRNA (cytosine(1402)-N(4))-methyltransferase RsmH"/>
    <property type="match status" value="1"/>
</dbReference>
<dbReference type="GO" id="GO:0070475">
    <property type="term" value="P:rRNA base methylation"/>
    <property type="evidence" value="ECO:0007669"/>
    <property type="project" value="UniProtKB-UniRule"/>
</dbReference>
<comment type="function">
    <text evidence="6">Specifically methylates the N4 position of cytidine in position 1402 (C1402) of 16S rRNA.</text>
</comment>
<keyword evidence="6" id="KW-0963">Cytoplasm</keyword>
<dbReference type="SUPFAM" id="SSF81799">
    <property type="entry name" value="Putative methyltransferase TM0872, insert domain"/>
    <property type="match status" value="1"/>
</dbReference>
<dbReference type="PIRSF" id="PIRSF004486">
    <property type="entry name" value="MraW"/>
    <property type="match status" value="1"/>
</dbReference>
<feature type="binding site" evidence="6">
    <location>
        <position position="107"/>
    </location>
    <ligand>
        <name>S-adenosyl-L-methionine</name>
        <dbReference type="ChEBI" id="CHEBI:59789"/>
    </ligand>
</feature>
<dbReference type="RefSeq" id="WP_099799400.1">
    <property type="nucleotide sequence ID" value="NZ_CP018092.1"/>
</dbReference>
<name>A0A2D2Q3Q6_PARLV</name>
<dbReference type="OrthoDB" id="9806637at2"/>
<evidence type="ECO:0000313" key="7">
    <source>
        <dbReference type="EMBL" id="ATS19059.1"/>
    </source>
</evidence>
<keyword evidence="4 6" id="KW-0808">Transferase</keyword>
<dbReference type="InterPro" id="IPR002903">
    <property type="entry name" value="RsmH"/>
</dbReference>
<dbReference type="PANTHER" id="PTHR11265:SF0">
    <property type="entry name" value="12S RRNA N4-METHYLCYTIDINE METHYLTRANSFERASE"/>
    <property type="match status" value="1"/>
</dbReference>
<keyword evidence="2 6" id="KW-0698">rRNA processing</keyword>
<comment type="similarity">
    <text evidence="1 6">Belongs to the methyltransferase superfamily. RsmH family.</text>
</comment>
<feature type="binding site" evidence="6">
    <location>
        <position position="84"/>
    </location>
    <ligand>
        <name>S-adenosyl-L-methionine</name>
        <dbReference type="ChEBI" id="CHEBI:59789"/>
    </ligand>
</feature>
<comment type="subcellular location">
    <subcellularLocation>
        <location evidence="6">Cytoplasm</location>
    </subcellularLocation>
</comment>
<dbReference type="GO" id="GO:0071424">
    <property type="term" value="F:rRNA (cytosine-N4-)-methyltransferase activity"/>
    <property type="evidence" value="ECO:0007669"/>
    <property type="project" value="UniProtKB-UniRule"/>
</dbReference>
<dbReference type="EC" id="2.1.1.199" evidence="6"/>
<dbReference type="Gene3D" id="3.40.50.150">
    <property type="entry name" value="Vaccinia Virus protein VP39"/>
    <property type="match status" value="1"/>
</dbReference>
<dbReference type="AlphaFoldDB" id="A0A2D2Q3Q6"/>
<keyword evidence="5 6" id="KW-0949">S-adenosyl-L-methionine</keyword>
<evidence type="ECO:0000256" key="1">
    <source>
        <dbReference type="ARBA" id="ARBA00010396"/>
    </source>
</evidence>
<dbReference type="PANTHER" id="PTHR11265">
    <property type="entry name" value="S-ADENOSYL-METHYLTRANSFERASE MRAW"/>
    <property type="match status" value="1"/>
</dbReference>
<evidence type="ECO:0000256" key="6">
    <source>
        <dbReference type="HAMAP-Rule" id="MF_01007"/>
    </source>
</evidence>
<accession>A0A2D2Q3Q6</accession>
<evidence type="ECO:0000256" key="4">
    <source>
        <dbReference type="ARBA" id="ARBA00022679"/>
    </source>
</evidence>
<reference evidence="7 8" key="1">
    <citation type="submission" date="2016-11" db="EMBL/GenBank/DDBJ databases">
        <title>Complete genome sequence of thermophilic cyanobacteria strain Synechococcus sp. PCC6715.</title>
        <authorList>
            <person name="Tang J."/>
            <person name="Daroch M."/>
            <person name="Liang Y."/>
            <person name="Jiang D."/>
            <person name="Shah M."/>
        </authorList>
    </citation>
    <scope>NUCLEOTIDE SEQUENCE [LARGE SCALE GENOMIC DNA]</scope>
    <source>
        <strain evidence="7 8">PCC 6715</strain>
    </source>
</reference>
<keyword evidence="8" id="KW-1185">Reference proteome</keyword>
<feature type="binding site" evidence="6">
    <location>
        <position position="100"/>
    </location>
    <ligand>
        <name>S-adenosyl-L-methionine</name>
        <dbReference type="ChEBI" id="CHEBI:59789"/>
    </ligand>
</feature>
<dbReference type="CDD" id="cd02440">
    <property type="entry name" value="AdoMet_MTases"/>
    <property type="match status" value="1"/>
</dbReference>
<protein>
    <recommendedName>
        <fullName evidence="6">Ribosomal RNA small subunit methyltransferase H</fullName>
        <ecNumber evidence="6">2.1.1.199</ecNumber>
    </recommendedName>
    <alternativeName>
        <fullName evidence="6">16S rRNA m(4)C1402 methyltransferase</fullName>
    </alternativeName>
    <alternativeName>
        <fullName evidence="6">rRNA (cytosine-N(4)-)-methyltransferase RsmH</fullName>
    </alternativeName>
</protein>
<reference evidence="8" key="2">
    <citation type="journal article" date="2022" name="Front. Microbiol.">
        <title>Comparative Genomic Analysis Revealed Distinct Molecular Components and Organization of CO2-Concentrating Mechanism in Thermophilic Cyanobacteria.</title>
        <authorList>
            <person name="Tang J."/>
            <person name="Zhou H."/>
            <person name="Yao D."/>
            <person name="Riaz S."/>
            <person name="You D."/>
            <person name="Klepacz-Smolka A."/>
            <person name="Daroch M."/>
        </authorList>
    </citation>
    <scope>NUCLEOTIDE SEQUENCE [LARGE SCALE GENOMIC DNA]</scope>
    <source>
        <strain evidence="8">PCC 6715</strain>
    </source>
</reference>
<dbReference type="GO" id="GO:0005737">
    <property type="term" value="C:cytoplasm"/>
    <property type="evidence" value="ECO:0007669"/>
    <property type="project" value="UniProtKB-SubCell"/>
</dbReference>
<dbReference type="KEGG" id="slw:BRW62_10285"/>
<feature type="binding site" evidence="6">
    <location>
        <begin position="38"/>
        <end position="40"/>
    </location>
    <ligand>
        <name>S-adenosyl-L-methionine</name>
        <dbReference type="ChEBI" id="CHEBI:59789"/>
    </ligand>
</feature>
<dbReference type="InterPro" id="IPR029063">
    <property type="entry name" value="SAM-dependent_MTases_sf"/>
</dbReference>
<organism evidence="7 8">
    <name type="scientific">Parathermosynechococcus lividus PCC 6715</name>
    <dbReference type="NCBI Taxonomy" id="1917166"/>
    <lineage>
        <taxon>Bacteria</taxon>
        <taxon>Bacillati</taxon>
        <taxon>Cyanobacteriota</taxon>
        <taxon>Cyanophyceae</taxon>
        <taxon>Acaryochloridales</taxon>
        <taxon>Thermosynechococcaceae</taxon>
        <taxon>Parathermosynechococcus</taxon>
    </lineage>
</organism>
<gene>
    <name evidence="6" type="primary">rsmH</name>
    <name evidence="7" type="ORF">BRW62_10285</name>
</gene>
<evidence type="ECO:0000313" key="8">
    <source>
        <dbReference type="Proteomes" id="UP000231057"/>
    </source>
</evidence>
<comment type="catalytic activity">
    <reaction evidence="6">
        <text>cytidine(1402) in 16S rRNA + S-adenosyl-L-methionine = N(4)-methylcytidine(1402) in 16S rRNA + S-adenosyl-L-homocysteine + H(+)</text>
        <dbReference type="Rhea" id="RHEA:42928"/>
        <dbReference type="Rhea" id="RHEA-COMP:10286"/>
        <dbReference type="Rhea" id="RHEA-COMP:10287"/>
        <dbReference type="ChEBI" id="CHEBI:15378"/>
        <dbReference type="ChEBI" id="CHEBI:57856"/>
        <dbReference type="ChEBI" id="CHEBI:59789"/>
        <dbReference type="ChEBI" id="CHEBI:74506"/>
        <dbReference type="ChEBI" id="CHEBI:82748"/>
        <dbReference type="EC" id="2.1.1.199"/>
    </reaction>
</comment>
<evidence type="ECO:0000256" key="3">
    <source>
        <dbReference type="ARBA" id="ARBA00022603"/>
    </source>
</evidence>
<dbReference type="Proteomes" id="UP000231057">
    <property type="component" value="Chromosome"/>
</dbReference>
<evidence type="ECO:0000256" key="5">
    <source>
        <dbReference type="ARBA" id="ARBA00022691"/>
    </source>
</evidence>
<dbReference type="EMBL" id="CP018092">
    <property type="protein sequence ID" value="ATS19059.1"/>
    <property type="molecule type" value="Genomic_DNA"/>
</dbReference>
<dbReference type="Pfam" id="PF01795">
    <property type="entry name" value="Methyltransf_5"/>
    <property type="match status" value="1"/>
</dbReference>
<evidence type="ECO:0000256" key="2">
    <source>
        <dbReference type="ARBA" id="ARBA00022552"/>
    </source>
</evidence>
<feature type="binding site" evidence="6">
    <location>
        <position position="57"/>
    </location>
    <ligand>
        <name>S-adenosyl-L-methionine</name>
        <dbReference type="ChEBI" id="CHEBI:59789"/>
    </ligand>
</feature>